<reference evidence="2 3" key="1">
    <citation type="submission" date="2013-11" db="EMBL/GenBank/DDBJ databases">
        <title>Genome sequencing of Stegodyphus mimosarum.</title>
        <authorList>
            <person name="Bechsgaard J."/>
        </authorList>
    </citation>
    <scope>NUCLEOTIDE SEQUENCE [LARGE SCALE GENOMIC DNA]</scope>
</reference>
<dbReference type="STRING" id="407821.A0A087V0J9"/>
<keyword evidence="3" id="KW-1185">Reference proteome</keyword>
<protein>
    <submittedName>
        <fullName evidence="2">Uncharacterized protein</fullName>
    </submittedName>
</protein>
<dbReference type="PANTHER" id="PTHR46579:SF1">
    <property type="entry name" value="F5_8 TYPE C DOMAIN-CONTAINING PROTEIN"/>
    <property type="match status" value="1"/>
</dbReference>
<dbReference type="AlphaFoldDB" id="A0A087V0J9"/>
<gene>
    <name evidence="2" type="ORF">X975_19771</name>
</gene>
<dbReference type="EMBL" id="KL811743">
    <property type="protein sequence ID" value="KFM83138.1"/>
    <property type="molecule type" value="Genomic_DNA"/>
</dbReference>
<feature type="non-terminal residue" evidence="2">
    <location>
        <position position="297"/>
    </location>
</feature>
<evidence type="ECO:0000313" key="2">
    <source>
        <dbReference type="EMBL" id="KFM83138.1"/>
    </source>
</evidence>
<dbReference type="OrthoDB" id="6434684at2759"/>
<evidence type="ECO:0000256" key="1">
    <source>
        <dbReference type="SAM" id="MobiDB-lite"/>
    </source>
</evidence>
<organism evidence="2 3">
    <name type="scientific">Stegodyphus mimosarum</name>
    <name type="common">African social velvet spider</name>
    <dbReference type="NCBI Taxonomy" id="407821"/>
    <lineage>
        <taxon>Eukaryota</taxon>
        <taxon>Metazoa</taxon>
        <taxon>Ecdysozoa</taxon>
        <taxon>Arthropoda</taxon>
        <taxon>Chelicerata</taxon>
        <taxon>Arachnida</taxon>
        <taxon>Araneae</taxon>
        <taxon>Araneomorphae</taxon>
        <taxon>Entelegynae</taxon>
        <taxon>Eresoidea</taxon>
        <taxon>Eresidae</taxon>
        <taxon>Stegodyphus</taxon>
    </lineage>
</organism>
<proteinExistence type="predicted"/>
<feature type="region of interest" description="Disordered" evidence="1">
    <location>
        <begin position="277"/>
        <end position="297"/>
    </location>
</feature>
<accession>A0A087V0J9</accession>
<name>A0A087V0J9_STEMI</name>
<sequence>MTGQIKCVLEEPGIFETINRHKKNIPLDSEQYSEILYDLRSGEKYKELKRKGVLSDSDLTITFNCDGSPIFKSLKNSLWPIHFRINELPLKERFQSYRTMVAGLWFGNQEPVMATFLTPFILEANELHQNGINFTCDGIRENIKVLFTSCVADSVAKAAIQNVKQFNGRYGCPYCYHPGSLVGSQIKYKAEMFCDRTDEEMRKDMETAEVLGKEKRGVKGLSSLYVLPHFDIVNGFQIDYMHCCLLGVTKLLANLWTSSSNHSSNYYLDKKKVNNSIDTRKENQQRSTETSKVERNP</sequence>
<dbReference type="PANTHER" id="PTHR46579">
    <property type="entry name" value="F5/8 TYPE C DOMAIN-CONTAINING PROTEIN-RELATED"/>
    <property type="match status" value="1"/>
</dbReference>
<evidence type="ECO:0000313" key="3">
    <source>
        <dbReference type="Proteomes" id="UP000054359"/>
    </source>
</evidence>
<dbReference type="OMA" id="NNISRCA"/>
<dbReference type="Proteomes" id="UP000054359">
    <property type="component" value="Unassembled WGS sequence"/>
</dbReference>